<dbReference type="Proteomes" id="UP000625711">
    <property type="component" value="Unassembled WGS sequence"/>
</dbReference>
<keyword evidence="3" id="KW-1185">Reference proteome</keyword>
<accession>A0A834HQB4</accession>
<organism evidence="2 3">
    <name type="scientific">Rhynchophorus ferrugineus</name>
    <name type="common">Red palm weevil</name>
    <name type="synonym">Curculio ferrugineus</name>
    <dbReference type="NCBI Taxonomy" id="354439"/>
    <lineage>
        <taxon>Eukaryota</taxon>
        <taxon>Metazoa</taxon>
        <taxon>Ecdysozoa</taxon>
        <taxon>Arthropoda</taxon>
        <taxon>Hexapoda</taxon>
        <taxon>Insecta</taxon>
        <taxon>Pterygota</taxon>
        <taxon>Neoptera</taxon>
        <taxon>Endopterygota</taxon>
        <taxon>Coleoptera</taxon>
        <taxon>Polyphaga</taxon>
        <taxon>Cucujiformia</taxon>
        <taxon>Curculionidae</taxon>
        <taxon>Dryophthorinae</taxon>
        <taxon>Rhynchophorus</taxon>
    </lineage>
</organism>
<feature type="region of interest" description="Disordered" evidence="1">
    <location>
        <begin position="101"/>
        <end position="126"/>
    </location>
</feature>
<evidence type="ECO:0000256" key="1">
    <source>
        <dbReference type="SAM" id="MobiDB-lite"/>
    </source>
</evidence>
<sequence length="126" mass="14981">MEGSKLRRTIDFEYNDHIRKEHFNFYGPKRSTNIRYFHKTLISNPHGITRDLYASGIRVAIIYRTIKKRQADKSTCLRFPRCSGSPITRYDFSATHVRDDDVVVEEEKNERKKKNEREQDEETGPE</sequence>
<feature type="non-terminal residue" evidence="2">
    <location>
        <position position="1"/>
    </location>
</feature>
<proteinExistence type="predicted"/>
<evidence type="ECO:0000313" key="3">
    <source>
        <dbReference type="Proteomes" id="UP000625711"/>
    </source>
</evidence>
<reference evidence="2" key="1">
    <citation type="submission" date="2020-08" db="EMBL/GenBank/DDBJ databases">
        <title>Genome sequencing and assembly of the red palm weevil Rhynchophorus ferrugineus.</title>
        <authorList>
            <person name="Dias G.B."/>
            <person name="Bergman C.M."/>
            <person name="Manee M."/>
        </authorList>
    </citation>
    <scope>NUCLEOTIDE SEQUENCE</scope>
    <source>
        <strain evidence="2">AA-2017</strain>
        <tissue evidence="2">Whole larva</tissue>
    </source>
</reference>
<dbReference type="EMBL" id="JAACXV010015176">
    <property type="protein sequence ID" value="KAF7265027.1"/>
    <property type="molecule type" value="Genomic_DNA"/>
</dbReference>
<dbReference type="AlphaFoldDB" id="A0A834HQB4"/>
<evidence type="ECO:0000313" key="2">
    <source>
        <dbReference type="EMBL" id="KAF7265027.1"/>
    </source>
</evidence>
<feature type="compositionally biased region" description="Basic and acidic residues" evidence="1">
    <location>
        <begin position="101"/>
        <end position="117"/>
    </location>
</feature>
<gene>
    <name evidence="2" type="ORF">GWI33_021684</name>
</gene>
<comment type="caution">
    <text evidence="2">The sequence shown here is derived from an EMBL/GenBank/DDBJ whole genome shotgun (WGS) entry which is preliminary data.</text>
</comment>
<name>A0A834HQB4_RHYFE</name>
<protein>
    <submittedName>
        <fullName evidence="2">Uncharacterized protein</fullName>
    </submittedName>
</protein>